<dbReference type="InterPro" id="IPR002300">
    <property type="entry name" value="aa-tRNA-synth_Ia"/>
</dbReference>
<evidence type="ECO:0000259" key="11">
    <source>
        <dbReference type="Pfam" id="PF00133"/>
    </source>
</evidence>
<dbReference type="SUPFAM" id="SSF50677">
    <property type="entry name" value="ValRS/IleRS/LeuRS editing domain"/>
    <property type="match status" value="1"/>
</dbReference>
<dbReference type="AlphaFoldDB" id="A0A2P2I931"/>
<feature type="region of interest" description="Disordered" evidence="10">
    <location>
        <begin position="34"/>
        <end position="55"/>
    </location>
</feature>
<dbReference type="GO" id="GO:0006428">
    <property type="term" value="P:isoleucyl-tRNA aminoacylation"/>
    <property type="evidence" value="ECO:0007669"/>
    <property type="project" value="InterPro"/>
</dbReference>
<dbReference type="PRINTS" id="PR00984">
    <property type="entry name" value="TRNASYNTHILE"/>
</dbReference>
<reference evidence="13" key="1">
    <citation type="journal article" date="2018" name="Biosci. Biotechnol. Biochem.">
        <title>Polysaccharide hydrolase of the hadal zone amphipods Hirondellea gigas.</title>
        <authorList>
            <person name="Kobayashi H."/>
            <person name="Nagahama T."/>
            <person name="Arai W."/>
            <person name="Sasagawa Y."/>
            <person name="Umeda M."/>
            <person name="Hayashi T."/>
            <person name="Nikaido I."/>
            <person name="Watanabe H."/>
            <person name="Oguri K."/>
            <person name="Kitazato H."/>
            <person name="Fujioka K."/>
            <person name="Kido Y."/>
            <person name="Takami H."/>
        </authorList>
    </citation>
    <scope>NUCLEOTIDE SEQUENCE</scope>
    <source>
        <tissue evidence="13">Whole body</tissue>
    </source>
</reference>
<comment type="similarity">
    <text evidence="1 9">Belongs to the class-I aminoacyl-tRNA synthetase family.</text>
</comment>
<dbReference type="Gene3D" id="3.90.740.10">
    <property type="entry name" value="Valyl/Leucyl/Isoleucyl-tRNA synthetase, editing domain"/>
    <property type="match status" value="1"/>
</dbReference>
<dbReference type="GO" id="GO:0002161">
    <property type="term" value="F:aminoacyl-tRNA deacylase activity"/>
    <property type="evidence" value="ECO:0007669"/>
    <property type="project" value="InterPro"/>
</dbReference>
<dbReference type="EC" id="6.1.1.5" evidence="2"/>
<dbReference type="GO" id="GO:0005524">
    <property type="term" value="F:ATP binding"/>
    <property type="evidence" value="ECO:0007669"/>
    <property type="project" value="UniProtKB-KW"/>
</dbReference>
<dbReference type="PROSITE" id="PS00178">
    <property type="entry name" value="AA_TRNA_LIGASE_I"/>
    <property type="match status" value="1"/>
</dbReference>
<dbReference type="Gene3D" id="1.10.730.20">
    <property type="match status" value="1"/>
</dbReference>
<dbReference type="CDD" id="cd07960">
    <property type="entry name" value="Anticodon_Ia_Ile_BEm"/>
    <property type="match status" value="1"/>
</dbReference>
<evidence type="ECO:0000259" key="12">
    <source>
        <dbReference type="Pfam" id="PF08264"/>
    </source>
</evidence>
<dbReference type="GO" id="GO:0005739">
    <property type="term" value="C:mitochondrion"/>
    <property type="evidence" value="ECO:0007669"/>
    <property type="project" value="TreeGrafter"/>
</dbReference>
<evidence type="ECO:0000256" key="2">
    <source>
        <dbReference type="ARBA" id="ARBA00013165"/>
    </source>
</evidence>
<dbReference type="Pfam" id="PF00133">
    <property type="entry name" value="tRNA-synt_1"/>
    <property type="match status" value="1"/>
</dbReference>
<feature type="domain" description="Methionyl/Valyl/Leucyl/Isoleucyl-tRNA synthetase anticodon-binding" evidence="12">
    <location>
        <begin position="786"/>
        <end position="876"/>
    </location>
</feature>
<evidence type="ECO:0000256" key="6">
    <source>
        <dbReference type="ARBA" id="ARBA00022917"/>
    </source>
</evidence>
<accession>A0A2P2I931</accession>
<dbReference type="NCBIfam" id="TIGR00392">
    <property type="entry name" value="ileS"/>
    <property type="match status" value="1"/>
</dbReference>
<dbReference type="GO" id="GO:0032543">
    <property type="term" value="P:mitochondrial translation"/>
    <property type="evidence" value="ECO:0007669"/>
    <property type="project" value="TreeGrafter"/>
</dbReference>
<keyword evidence="6 9" id="KW-0648">Protein biosynthesis</keyword>
<dbReference type="Gene3D" id="1.10.10.830">
    <property type="entry name" value="Ile-tRNA synthetase CP2 domain-like"/>
    <property type="match status" value="1"/>
</dbReference>
<evidence type="ECO:0000256" key="9">
    <source>
        <dbReference type="RuleBase" id="RU363035"/>
    </source>
</evidence>
<dbReference type="InterPro" id="IPR002301">
    <property type="entry name" value="Ile-tRNA-ligase"/>
</dbReference>
<dbReference type="PANTHER" id="PTHR42765">
    <property type="entry name" value="SOLEUCYL-TRNA SYNTHETASE"/>
    <property type="match status" value="1"/>
</dbReference>
<keyword evidence="3 9" id="KW-0436">Ligase</keyword>
<dbReference type="GO" id="GO:0004822">
    <property type="term" value="F:isoleucine-tRNA ligase activity"/>
    <property type="evidence" value="ECO:0007669"/>
    <property type="project" value="UniProtKB-EC"/>
</dbReference>
<evidence type="ECO:0000313" key="13">
    <source>
        <dbReference type="EMBL" id="LAB70519.1"/>
    </source>
</evidence>
<dbReference type="EMBL" id="IACF01004932">
    <property type="protein sequence ID" value="LAB70519.1"/>
    <property type="molecule type" value="mRNA"/>
</dbReference>
<dbReference type="Gene3D" id="3.40.50.620">
    <property type="entry name" value="HUPs"/>
    <property type="match status" value="2"/>
</dbReference>
<keyword evidence="5 9" id="KW-0067">ATP-binding</keyword>
<feature type="domain" description="Aminoacyl-tRNA synthetase class Ia" evidence="11">
    <location>
        <begin position="103"/>
        <end position="731"/>
    </location>
</feature>
<dbReference type="InterPro" id="IPR014729">
    <property type="entry name" value="Rossmann-like_a/b/a_fold"/>
</dbReference>
<dbReference type="InterPro" id="IPR001412">
    <property type="entry name" value="aa-tRNA-synth_I_CS"/>
</dbReference>
<dbReference type="InterPro" id="IPR033708">
    <property type="entry name" value="Anticodon_Ile_BEm"/>
</dbReference>
<organism evidence="13">
    <name type="scientific">Hirondellea gigas</name>
    <dbReference type="NCBI Taxonomy" id="1518452"/>
    <lineage>
        <taxon>Eukaryota</taxon>
        <taxon>Metazoa</taxon>
        <taxon>Ecdysozoa</taxon>
        <taxon>Arthropoda</taxon>
        <taxon>Crustacea</taxon>
        <taxon>Multicrustacea</taxon>
        <taxon>Malacostraca</taxon>
        <taxon>Eumalacostraca</taxon>
        <taxon>Peracarida</taxon>
        <taxon>Amphipoda</taxon>
        <taxon>Amphilochidea</taxon>
        <taxon>Lysianassida</taxon>
        <taxon>Lysianassidira</taxon>
        <taxon>Lysianassoidea</taxon>
        <taxon>Lysianassidae</taxon>
        <taxon>Hirondellea</taxon>
    </lineage>
</organism>
<evidence type="ECO:0000256" key="7">
    <source>
        <dbReference type="ARBA" id="ARBA00023146"/>
    </source>
</evidence>
<name>A0A2P2I931_9CRUS</name>
<evidence type="ECO:0000256" key="8">
    <source>
        <dbReference type="ARBA" id="ARBA00032665"/>
    </source>
</evidence>
<evidence type="ECO:0000256" key="4">
    <source>
        <dbReference type="ARBA" id="ARBA00022741"/>
    </source>
</evidence>
<proteinExistence type="evidence at transcript level"/>
<dbReference type="Pfam" id="PF08264">
    <property type="entry name" value="Anticodon_1"/>
    <property type="match status" value="1"/>
</dbReference>
<keyword evidence="7 9" id="KW-0030">Aminoacyl-tRNA synthetase</keyword>
<evidence type="ECO:0000256" key="3">
    <source>
        <dbReference type="ARBA" id="ARBA00022598"/>
    </source>
</evidence>
<dbReference type="GO" id="GO:0000049">
    <property type="term" value="F:tRNA binding"/>
    <property type="evidence" value="ECO:0007669"/>
    <property type="project" value="InterPro"/>
</dbReference>
<evidence type="ECO:0000256" key="1">
    <source>
        <dbReference type="ARBA" id="ARBA00005594"/>
    </source>
</evidence>
<evidence type="ECO:0000256" key="5">
    <source>
        <dbReference type="ARBA" id="ARBA00022840"/>
    </source>
</evidence>
<dbReference type="InterPro" id="IPR050081">
    <property type="entry name" value="Ile-tRNA_ligase"/>
</dbReference>
<dbReference type="InterPro" id="IPR013155">
    <property type="entry name" value="M/V/L/I-tRNA-synth_anticd-bd"/>
</dbReference>
<sequence>MLLCTKLPLYCNARHHLLPCRHWCRVLSTSSASARKKSKRPHNETSKNKKENTDRPVAACKKEYKHPTKKYRHTIFLPSTTFSSNVADMREYETTLQKECSWANIYEQQREQSVRQVEFVLHDGPPYANGDLHVGHALNKILKDVTGRQKLLQGYKLHFIPGWDCHGLPIELNAQKENMNADAGHDADGVTTAALQEPLHIRRIARKFSEKWVEKQKRGFLRWGVLADWDNAYLTSQPRYIARQLNIFDRLMQQGLIYRGLLPVYYSPSSHTTLAESELEYNDKHESPALLLAVRAQSLSSQIKCLLSSHQLNELYLSIYTTTPWTLPVNRCICYNPDVRYSIVQVTRSGKKHALVWATSLLTTLDQVDTNWKLLGSLDGSSLSSMQYYQPVTGELCPVLAAGHVTASTGTGLVHTAPAHGKEDFAVGQQHGLDLSCPIDERGCYEQSTGPELSGLPVLEKGNEAVMSILESLERSGGSGGNPRVLVLQLRKLIHSYPYDWRTKQPVMVKASRQWFIDTPALLDKAKDAVSQLLLLPRQDHSASSLTRTLDRPHWCISRQRAWGAPIPVFYDAHTGDTLQDRSIVPHVSAIIEREGSDAWWKLTVEELLPPAVLQQYTQSGRPLPLKGKDILDIWMDSGCSWQVLEGRTADLVIEGEDQYGGWFQSLLLTGLADRNSAPYRAALVHGIAVDETGRKMSKSEGNVVDPMDITDGTATSKALGADVLRWWVCHNGMRPTNPPCGAGVLFNSKQEVFRLRTIFSFLLGCLADYPGDRPDPDYKDLPLLEKYALHMLHSYDTKVWEHYGNYSYSNVTYDTVEYIATHLSRDYFHAIKHKLYCGERDGQERRSIQYVLQQILRSLMVSLTPVLPHLTQDVARHFCPGVSPQLEIRTPLPGCWHNPTVDTALAPCLLVKKQLGVQSDEENVRSLTNVDITILAHENLYHELMTLQSEESSNSSLVCDLMQAASVTILKRDNNVALPEHGFELVLSKSPLSRCLRCRKCRTDQGTDLCSECSTFIHDYYPGDVTESDGS</sequence>
<dbReference type="PANTHER" id="PTHR42765:SF1">
    <property type="entry name" value="ISOLEUCINE--TRNA LIGASE, MITOCHONDRIAL"/>
    <property type="match status" value="1"/>
</dbReference>
<dbReference type="SUPFAM" id="SSF47323">
    <property type="entry name" value="Anticodon-binding domain of a subclass of class I aminoacyl-tRNA synthetases"/>
    <property type="match status" value="1"/>
</dbReference>
<feature type="compositionally biased region" description="Basic and acidic residues" evidence="10">
    <location>
        <begin position="41"/>
        <end position="55"/>
    </location>
</feature>
<protein>
    <recommendedName>
        <fullName evidence="2">isoleucine--tRNA ligase</fullName>
        <ecNumber evidence="2">6.1.1.5</ecNumber>
    </recommendedName>
    <alternativeName>
        <fullName evidence="8">Isoleucyl-tRNA synthetase</fullName>
    </alternativeName>
</protein>
<dbReference type="InterPro" id="IPR009080">
    <property type="entry name" value="tRNAsynth_Ia_anticodon-bd"/>
</dbReference>
<keyword evidence="4 9" id="KW-0547">Nucleotide-binding</keyword>
<evidence type="ECO:0000256" key="10">
    <source>
        <dbReference type="SAM" id="MobiDB-lite"/>
    </source>
</evidence>
<dbReference type="SUPFAM" id="SSF52374">
    <property type="entry name" value="Nucleotidylyl transferase"/>
    <property type="match status" value="1"/>
</dbReference>
<dbReference type="InterPro" id="IPR009008">
    <property type="entry name" value="Val/Leu/Ile-tRNA-synth_edit"/>
</dbReference>